<accession>A0ABP0E7U2</accession>
<comment type="caution">
    <text evidence="2">The sequence shown here is derived from an EMBL/GenBank/DDBJ whole genome shotgun (WGS) entry which is preliminary data.</text>
</comment>
<feature type="compositionally biased region" description="Basic and acidic residues" evidence="1">
    <location>
        <begin position="129"/>
        <end position="147"/>
    </location>
</feature>
<keyword evidence="3" id="KW-1185">Reference proteome</keyword>
<gene>
    <name evidence="2" type="ORF">SEPCBS57363_006730</name>
</gene>
<proteinExistence type="predicted"/>
<organism evidence="2 3">
    <name type="scientific">Sporothrix epigloea</name>
    <dbReference type="NCBI Taxonomy" id="1892477"/>
    <lineage>
        <taxon>Eukaryota</taxon>
        <taxon>Fungi</taxon>
        <taxon>Dikarya</taxon>
        <taxon>Ascomycota</taxon>
        <taxon>Pezizomycotina</taxon>
        <taxon>Sordariomycetes</taxon>
        <taxon>Sordariomycetidae</taxon>
        <taxon>Ophiostomatales</taxon>
        <taxon>Ophiostomataceae</taxon>
        <taxon>Sporothrix</taxon>
    </lineage>
</organism>
<name>A0ABP0E7U2_9PEZI</name>
<evidence type="ECO:0000313" key="3">
    <source>
        <dbReference type="Proteomes" id="UP001642501"/>
    </source>
</evidence>
<dbReference type="Proteomes" id="UP001642501">
    <property type="component" value="Unassembled WGS sequence"/>
</dbReference>
<protein>
    <submittedName>
        <fullName evidence="2">Uncharacterized protein</fullName>
    </submittedName>
</protein>
<feature type="compositionally biased region" description="Low complexity" evidence="1">
    <location>
        <begin position="74"/>
        <end position="108"/>
    </location>
</feature>
<evidence type="ECO:0000313" key="2">
    <source>
        <dbReference type="EMBL" id="CAK7275517.1"/>
    </source>
</evidence>
<dbReference type="EMBL" id="CAWUOM010000246">
    <property type="protein sequence ID" value="CAK7275517.1"/>
    <property type="molecule type" value="Genomic_DNA"/>
</dbReference>
<reference evidence="2 3" key="1">
    <citation type="submission" date="2024-01" db="EMBL/GenBank/DDBJ databases">
        <authorList>
            <person name="Allen C."/>
            <person name="Tagirdzhanova G."/>
        </authorList>
    </citation>
    <scope>NUCLEOTIDE SEQUENCE [LARGE SCALE GENOMIC DNA]</scope>
    <source>
        <strain evidence="2 3">CBS 573.63</strain>
    </source>
</reference>
<feature type="region of interest" description="Disordered" evidence="1">
    <location>
        <begin position="74"/>
        <end position="153"/>
    </location>
</feature>
<sequence length="153" mass="16377">MADCPVAREHWKAANKIFRDRPRTFPRPAAVVNATKPTQPSNTPRNSFIPLATTGESEDEDSFVDAVKTIKETAVPATTSTTPPATTPSTTPSTTPAITPATSLAASPTLPPTMPPTTTTAKSGKRTLRKPEERRLTRKAAELEKAKLNASNE</sequence>
<evidence type="ECO:0000256" key="1">
    <source>
        <dbReference type="SAM" id="MobiDB-lite"/>
    </source>
</evidence>